<accession>A0A318RQG8</accession>
<dbReference type="InterPro" id="IPR009937">
    <property type="entry name" value="Phage_holin_3_6"/>
</dbReference>
<dbReference type="PANTHER" id="PTHR30213:SF0">
    <property type="entry name" value="UPF0761 MEMBRANE PROTEIN YIHY"/>
    <property type="match status" value="1"/>
</dbReference>
<evidence type="ECO:0000256" key="7">
    <source>
        <dbReference type="SAM" id="Phobius"/>
    </source>
</evidence>
<dbReference type="PANTHER" id="PTHR30213">
    <property type="entry name" value="INNER MEMBRANE PROTEIN YHJD"/>
    <property type="match status" value="1"/>
</dbReference>
<evidence type="ECO:0000256" key="6">
    <source>
        <dbReference type="SAM" id="MobiDB-lite"/>
    </source>
</evidence>
<feature type="transmembrane region" description="Helical" evidence="7">
    <location>
        <begin position="253"/>
        <end position="276"/>
    </location>
</feature>
<keyword evidence="3 7" id="KW-0812">Transmembrane</keyword>
<protein>
    <submittedName>
        <fullName evidence="8">Membrane protein</fullName>
    </submittedName>
</protein>
<keyword evidence="5 7" id="KW-0472">Membrane</keyword>
<feature type="transmembrane region" description="Helical" evidence="7">
    <location>
        <begin position="288"/>
        <end position="310"/>
    </location>
</feature>
<keyword evidence="4 7" id="KW-1133">Transmembrane helix</keyword>
<evidence type="ECO:0000313" key="9">
    <source>
        <dbReference type="Proteomes" id="UP000247591"/>
    </source>
</evidence>
<proteinExistence type="predicted"/>
<reference evidence="8 9" key="1">
    <citation type="submission" date="2018-06" db="EMBL/GenBank/DDBJ databases">
        <title>Genomic Encyclopedia of Type Strains, Phase IV (KMG-IV): sequencing the most valuable type-strain genomes for metagenomic binning, comparative biology and taxonomic classification.</title>
        <authorList>
            <person name="Goeker M."/>
        </authorList>
    </citation>
    <scope>NUCLEOTIDE SEQUENCE [LARGE SCALE GENOMIC DNA]</scope>
    <source>
        <strain evidence="8 9">DSM 45521</strain>
    </source>
</reference>
<dbReference type="Pfam" id="PF03631">
    <property type="entry name" value="Virul_fac_BrkB"/>
    <property type="match status" value="1"/>
</dbReference>
<dbReference type="EMBL" id="QJSP01000006">
    <property type="protein sequence ID" value="PYE17437.1"/>
    <property type="molecule type" value="Genomic_DNA"/>
</dbReference>
<evidence type="ECO:0000313" key="8">
    <source>
        <dbReference type="EMBL" id="PYE17437.1"/>
    </source>
</evidence>
<feature type="transmembrane region" description="Helical" evidence="7">
    <location>
        <begin position="481"/>
        <end position="500"/>
    </location>
</feature>
<keyword evidence="2" id="KW-1003">Cell membrane</keyword>
<comment type="caution">
    <text evidence="8">The sequence shown here is derived from an EMBL/GenBank/DDBJ whole genome shotgun (WGS) entry which is preliminary data.</text>
</comment>
<feature type="compositionally biased region" description="Basic and acidic residues" evidence="6">
    <location>
        <begin position="337"/>
        <end position="357"/>
    </location>
</feature>
<feature type="region of interest" description="Disordered" evidence="6">
    <location>
        <begin position="19"/>
        <end position="43"/>
    </location>
</feature>
<dbReference type="NCBIfam" id="TIGR00765">
    <property type="entry name" value="yihY_not_rbn"/>
    <property type="match status" value="1"/>
</dbReference>
<evidence type="ECO:0000256" key="4">
    <source>
        <dbReference type="ARBA" id="ARBA00022989"/>
    </source>
</evidence>
<dbReference type="AlphaFoldDB" id="A0A318RQG8"/>
<feature type="region of interest" description="Disordered" evidence="6">
    <location>
        <begin position="327"/>
        <end position="405"/>
    </location>
</feature>
<dbReference type="GO" id="GO:0005886">
    <property type="term" value="C:plasma membrane"/>
    <property type="evidence" value="ECO:0007669"/>
    <property type="project" value="UniProtKB-SubCell"/>
</dbReference>
<feature type="transmembrane region" description="Helical" evidence="7">
    <location>
        <begin position="68"/>
        <end position="94"/>
    </location>
</feature>
<dbReference type="Pfam" id="PF07332">
    <property type="entry name" value="Phage_holin_3_6"/>
    <property type="match status" value="1"/>
</dbReference>
<evidence type="ECO:0000256" key="5">
    <source>
        <dbReference type="ARBA" id="ARBA00023136"/>
    </source>
</evidence>
<evidence type="ECO:0000256" key="3">
    <source>
        <dbReference type="ARBA" id="ARBA00022692"/>
    </source>
</evidence>
<feature type="transmembrane region" description="Helical" evidence="7">
    <location>
        <begin position="133"/>
        <end position="156"/>
    </location>
</feature>
<evidence type="ECO:0000256" key="2">
    <source>
        <dbReference type="ARBA" id="ARBA00022475"/>
    </source>
</evidence>
<organism evidence="8 9">
    <name type="scientific">Williamsia limnetica</name>
    <dbReference type="NCBI Taxonomy" id="882452"/>
    <lineage>
        <taxon>Bacteria</taxon>
        <taxon>Bacillati</taxon>
        <taxon>Actinomycetota</taxon>
        <taxon>Actinomycetes</taxon>
        <taxon>Mycobacteriales</taxon>
        <taxon>Nocardiaceae</taxon>
        <taxon>Williamsia</taxon>
    </lineage>
</organism>
<sequence>MRVRWFLAGARGVLAGMTESQAGKTGVDTPDPNDPRKPDSPMDLTKPSFLFVLRKVVREFSKDQCTDLAAALTYYAVLSLFPALLAMVSLLGIFGQGQKTVDSVLQMVDDLGPSSAVDTLRGPVEQLVDAPSAGLTLIIGLVGAIWSASGYVGAFGRAMNRMYEVEEGRPVWKLRPVMLVVTVIALVMAASVALMLAVSGPVARAIGDTIGLGDSALLVWNIARWPIVVIFVVLIVAILYWATPNVQQPKFRWISVGAGVAIVTWIVASVLFALYVSNFSSYNKTYGALAGVIVFLLWLWITNLALLFGAEVDAELERGRQLQAGMHAEKSLQLPPRDTKVSDKNAEKDAEFVERARQLRRTHGDDDDTTPPGQGSESNPTKPAVPATSTNGPSHRQQSSNFETRSAAADLSTVQLIDRLQVQLRTLVRTEIADALAEIKGKGTRLGVGLGISTVGLGILVFGGATAVAVCVLALATVVPAWSAALAVGLALVAVGAGAAHVGARRATAAVPPTPERAARSIQRDLSAIRTT</sequence>
<dbReference type="Proteomes" id="UP000247591">
    <property type="component" value="Unassembled WGS sequence"/>
</dbReference>
<comment type="subcellular location">
    <subcellularLocation>
        <location evidence="1">Cell membrane</location>
        <topology evidence="1">Multi-pass membrane protein</topology>
    </subcellularLocation>
</comment>
<feature type="transmembrane region" description="Helical" evidence="7">
    <location>
        <begin position="218"/>
        <end position="241"/>
    </location>
</feature>
<name>A0A318RQG8_WILLI</name>
<keyword evidence="9" id="KW-1185">Reference proteome</keyword>
<dbReference type="InterPro" id="IPR017039">
    <property type="entry name" value="Virul_fac_BrkB"/>
</dbReference>
<feature type="transmembrane region" description="Helical" evidence="7">
    <location>
        <begin position="448"/>
        <end position="475"/>
    </location>
</feature>
<gene>
    <name evidence="8" type="ORF">DFR67_106140</name>
</gene>
<feature type="compositionally biased region" description="Polar residues" evidence="6">
    <location>
        <begin position="375"/>
        <end position="404"/>
    </location>
</feature>
<evidence type="ECO:0000256" key="1">
    <source>
        <dbReference type="ARBA" id="ARBA00004651"/>
    </source>
</evidence>
<feature type="transmembrane region" description="Helical" evidence="7">
    <location>
        <begin position="177"/>
        <end position="198"/>
    </location>
</feature>